<organism evidence="1 2">
    <name type="scientific">Hufsiella ginkgonis</name>
    <dbReference type="NCBI Taxonomy" id="2695274"/>
    <lineage>
        <taxon>Bacteria</taxon>
        <taxon>Pseudomonadati</taxon>
        <taxon>Bacteroidota</taxon>
        <taxon>Sphingobacteriia</taxon>
        <taxon>Sphingobacteriales</taxon>
        <taxon>Sphingobacteriaceae</taxon>
        <taxon>Hufsiella</taxon>
    </lineage>
</organism>
<reference evidence="1 2" key="1">
    <citation type="submission" date="2019-11" db="EMBL/GenBank/DDBJ databases">
        <title>Pedobacter sp. HMF7056 Genome sequencing and assembly.</title>
        <authorList>
            <person name="Kang H."/>
            <person name="Kim H."/>
            <person name="Joh K."/>
        </authorList>
    </citation>
    <scope>NUCLEOTIDE SEQUENCE [LARGE SCALE GENOMIC DNA]</scope>
    <source>
        <strain evidence="1 2">HMF7056</strain>
    </source>
</reference>
<protein>
    <recommendedName>
        <fullName evidence="3">SGNH/GDSL hydrolase family protein</fullName>
    </recommendedName>
</protein>
<proteinExistence type="predicted"/>
<comment type="caution">
    <text evidence="1">The sequence shown here is derived from an EMBL/GenBank/DDBJ whole genome shotgun (WGS) entry which is preliminary data.</text>
</comment>
<dbReference type="Proteomes" id="UP000451233">
    <property type="component" value="Unassembled WGS sequence"/>
</dbReference>
<gene>
    <name evidence="1" type="ORF">GS398_19385</name>
</gene>
<dbReference type="EMBL" id="WVHS01000005">
    <property type="protein sequence ID" value="MXV17471.1"/>
    <property type="molecule type" value="Genomic_DNA"/>
</dbReference>
<dbReference type="AlphaFoldDB" id="A0A7K1Y2J9"/>
<dbReference type="RefSeq" id="WP_160908474.1">
    <property type="nucleotide sequence ID" value="NZ_WVHS01000005.1"/>
</dbReference>
<name>A0A7K1Y2J9_9SPHI</name>
<evidence type="ECO:0000313" key="2">
    <source>
        <dbReference type="Proteomes" id="UP000451233"/>
    </source>
</evidence>
<accession>A0A7K1Y2J9</accession>
<evidence type="ECO:0000313" key="1">
    <source>
        <dbReference type="EMBL" id="MXV17471.1"/>
    </source>
</evidence>
<sequence length="247" mass="28647">MADLLRINYHRLKNYLAYNNFVLGRTACLGQDVFNLKFNKTTSAKELINMQKVRADLFVDLANGKARPAAAVVGPFIARDNVYPFIVQQEKFEWGHPRKTADWVLIDSFSELTDQKFTHRTEGWSFCANYSDLDHSPEFMSLFENKGLLDPDELEQTYVNFFSTINRRFPGKKIVFIHFPTTLDLREKFVERGDRIAKVINRLAGTFKLTNLQIDARDVFPHSGDDFAYHFSTETQTAFLNKWNQAL</sequence>
<evidence type="ECO:0008006" key="3">
    <source>
        <dbReference type="Google" id="ProtNLM"/>
    </source>
</evidence>
<keyword evidence="2" id="KW-1185">Reference proteome</keyword>